<dbReference type="SMART" id="SM00494">
    <property type="entry name" value="ChtBD2"/>
    <property type="match status" value="1"/>
</dbReference>
<dbReference type="InterPro" id="IPR002557">
    <property type="entry name" value="Chitin-bd_dom"/>
</dbReference>
<dbReference type="Pfam" id="PF01607">
    <property type="entry name" value="CBM_14"/>
    <property type="match status" value="1"/>
</dbReference>
<organism evidence="3">
    <name type="scientific">Bactrocera latifrons</name>
    <name type="common">Malaysian fruit fly</name>
    <name type="synonym">Chaetodacus latifrons</name>
    <dbReference type="NCBI Taxonomy" id="174628"/>
    <lineage>
        <taxon>Eukaryota</taxon>
        <taxon>Metazoa</taxon>
        <taxon>Ecdysozoa</taxon>
        <taxon>Arthropoda</taxon>
        <taxon>Hexapoda</taxon>
        <taxon>Insecta</taxon>
        <taxon>Pterygota</taxon>
        <taxon>Neoptera</taxon>
        <taxon>Endopterygota</taxon>
        <taxon>Diptera</taxon>
        <taxon>Brachycera</taxon>
        <taxon>Muscomorpha</taxon>
        <taxon>Tephritoidea</taxon>
        <taxon>Tephritidae</taxon>
        <taxon>Bactrocera</taxon>
        <taxon>Bactrocera</taxon>
    </lineage>
</organism>
<keyword evidence="1" id="KW-0732">Signal</keyword>
<feature type="signal peptide" evidence="1">
    <location>
        <begin position="1"/>
        <end position="25"/>
    </location>
</feature>
<dbReference type="AlphaFoldDB" id="A0A0K8VWF2"/>
<reference evidence="3" key="1">
    <citation type="submission" date="2015-06" db="EMBL/GenBank/DDBJ databases">
        <authorList>
            <person name="Hoefler B.C."/>
            <person name="Straight P.D."/>
        </authorList>
    </citation>
    <scope>NUCLEOTIDE SEQUENCE</scope>
</reference>
<evidence type="ECO:0000256" key="1">
    <source>
        <dbReference type="SAM" id="SignalP"/>
    </source>
</evidence>
<sequence>MCSTFFTKLWISSLLTVCITTSTQAWFLPQGNGAGGFGLNGFGSNGFGFNNFGSNGFGFNGFGFNGFGVITTMSEFKCQTTGRFPDPYDCRNFYDCTSSGTYTRHRCGPLKRYSVNQQGCVFAFTVACYNLAVSCSAAGDKGAWPGDASIYYICELSATSGKLVPMLFRCPQGSVFNGAACA</sequence>
<feature type="chain" id="PRO_5005522489" description="Chitin-binding type-2 domain-containing protein" evidence="1">
    <location>
        <begin position="26"/>
        <end position="182"/>
    </location>
</feature>
<dbReference type="GO" id="GO:0005576">
    <property type="term" value="C:extracellular region"/>
    <property type="evidence" value="ECO:0007669"/>
    <property type="project" value="InterPro"/>
</dbReference>
<dbReference type="Gene3D" id="2.170.140.10">
    <property type="entry name" value="Chitin binding domain"/>
    <property type="match status" value="1"/>
</dbReference>
<proteinExistence type="predicted"/>
<feature type="domain" description="Chitin-binding type-2" evidence="2">
    <location>
        <begin position="75"/>
        <end position="130"/>
    </location>
</feature>
<dbReference type="GO" id="GO:0008061">
    <property type="term" value="F:chitin binding"/>
    <property type="evidence" value="ECO:0007669"/>
    <property type="project" value="InterPro"/>
</dbReference>
<dbReference type="PROSITE" id="PS50940">
    <property type="entry name" value="CHIT_BIND_II"/>
    <property type="match status" value="1"/>
</dbReference>
<dbReference type="InterPro" id="IPR036508">
    <property type="entry name" value="Chitin-bd_dom_sf"/>
</dbReference>
<dbReference type="SUPFAM" id="SSF57625">
    <property type="entry name" value="Invertebrate chitin-binding proteins"/>
    <property type="match status" value="1"/>
</dbReference>
<evidence type="ECO:0000259" key="2">
    <source>
        <dbReference type="PROSITE" id="PS50940"/>
    </source>
</evidence>
<dbReference type="EMBL" id="GDHF01009115">
    <property type="protein sequence ID" value="JAI43199.1"/>
    <property type="molecule type" value="Transcribed_RNA"/>
</dbReference>
<evidence type="ECO:0000313" key="3">
    <source>
        <dbReference type="EMBL" id="JAI43199.1"/>
    </source>
</evidence>
<dbReference type="OrthoDB" id="6597859at2759"/>
<protein>
    <recommendedName>
        <fullName evidence="2">Chitin-binding type-2 domain-containing protein</fullName>
    </recommendedName>
</protein>
<gene>
    <name evidence="3" type="ORF">c0_g1_i2</name>
</gene>
<accession>A0A0K8VWF2</accession>
<name>A0A0K8VWF2_BACLA</name>